<accession>A0A543IKA3</accession>
<feature type="domain" description="Mce/MlaD" evidence="2">
    <location>
        <begin position="41"/>
        <end position="111"/>
    </location>
</feature>
<dbReference type="EMBL" id="VFPO01000001">
    <property type="protein sequence ID" value="TQM71008.1"/>
    <property type="molecule type" value="Genomic_DNA"/>
</dbReference>
<evidence type="ECO:0000259" key="2">
    <source>
        <dbReference type="Pfam" id="PF02470"/>
    </source>
</evidence>
<sequence length="349" mass="36439">MSEETLSARSRTIFGLIGAGVLAAGAAFVAVGTTESHEGSTYYTATFARAGQGLDPGKSDVKIRGIAVGAVDDLTLTDDGGVKVRFRVDKGIRVAVSTTASIEPVSVFGPKDLVLDLGDKETTGPYLKDGDTVTKTEDPEELSDTAWPAYKLTQAIDPQEVATILHTFSAGLSGQGPALRRTVDNGAKVVDATYRSRAAINALLNDINGLSGTLASRGDTIAGLTGDFNQLSRVINERPDKVEQLLAESGELGEKVGTTLRGHGADLGKIIDGGGDLAHVVNTELRNLPVMMDGLTGFFRLLADIIRVPGPEGTLIAQARNPLPLDLCQIFLDVCTPGANGRTGDGGRP</sequence>
<keyword evidence="1" id="KW-0812">Transmembrane</keyword>
<evidence type="ECO:0000313" key="4">
    <source>
        <dbReference type="EMBL" id="TQM71008.1"/>
    </source>
</evidence>
<dbReference type="OrthoDB" id="4655264at2"/>
<keyword evidence="1" id="KW-0472">Membrane</keyword>
<keyword evidence="1" id="KW-1133">Transmembrane helix</keyword>
<dbReference type="InterPro" id="IPR005693">
    <property type="entry name" value="Mce"/>
</dbReference>
<dbReference type="InterPro" id="IPR003399">
    <property type="entry name" value="Mce/MlaD"/>
</dbReference>
<reference evidence="4 5" key="1">
    <citation type="submission" date="2019-06" db="EMBL/GenBank/DDBJ databases">
        <title>Sequencing the genomes of 1000 actinobacteria strains.</title>
        <authorList>
            <person name="Klenk H.-P."/>
        </authorList>
    </citation>
    <scope>NUCLEOTIDE SEQUENCE [LARGE SCALE GENOMIC DNA]</scope>
    <source>
        <strain evidence="4 5">DSM 45043</strain>
    </source>
</reference>
<dbReference type="Pfam" id="PF11887">
    <property type="entry name" value="Mce4_CUP1"/>
    <property type="match status" value="1"/>
</dbReference>
<dbReference type="PANTHER" id="PTHR33371:SF4">
    <property type="entry name" value="INTERMEMBRANE PHOSPHOLIPID TRANSPORT SYSTEM BINDING PROTEIN MLAD"/>
    <property type="match status" value="1"/>
</dbReference>
<dbReference type="RefSeq" id="WP_141972255.1">
    <property type="nucleotide sequence ID" value="NZ_VFPO01000001.1"/>
</dbReference>
<gene>
    <name evidence="4" type="ORF">FHX41_4758</name>
</gene>
<dbReference type="NCBIfam" id="TIGR00996">
    <property type="entry name" value="Mtu_fam_mce"/>
    <property type="match status" value="1"/>
</dbReference>
<comment type="caution">
    <text evidence="4">The sequence shown here is derived from an EMBL/GenBank/DDBJ whole genome shotgun (WGS) entry which is preliminary data.</text>
</comment>
<dbReference type="Pfam" id="PF02470">
    <property type="entry name" value="MlaD"/>
    <property type="match status" value="1"/>
</dbReference>
<evidence type="ECO:0000313" key="5">
    <source>
        <dbReference type="Proteomes" id="UP000316706"/>
    </source>
</evidence>
<dbReference type="InterPro" id="IPR024516">
    <property type="entry name" value="Mce_C"/>
</dbReference>
<name>A0A543IKA3_9ACTN</name>
<dbReference type="AlphaFoldDB" id="A0A543IKA3"/>
<organism evidence="4 5">
    <name type="scientific">Actinomadura hallensis</name>
    <dbReference type="NCBI Taxonomy" id="337895"/>
    <lineage>
        <taxon>Bacteria</taxon>
        <taxon>Bacillati</taxon>
        <taxon>Actinomycetota</taxon>
        <taxon>Actinomycetes</taxon>
        <taxon>Streptosporangiales</taxon>
        <taxon>Thermomonosporaceae</taxon>
        <taxon>Actinomadura</taxon>
    </lineage>
</organism>
<feature type="transmembrane region" description="Helical" evidence="1">
    <location>
        <begin position="12"/>
        <end position="31"/>
    </location>
</feature>
<keyword evidence="5" id="KW-1185">Reference proteome</keyword>
<feature type="domain" description="Mammalian cell entry C-terminal" evidence="3">
    <location>
        <begin position="127"/>
        <end position="253"/>
    </location>
</feature>
<dbReference type="Proteomes" id="UP000316706">
    <property type="component" value="Unassembled WGS sequence"/>
</dbReference>
<dbReference type="PANTHER" id="PTHR33371">
    <property type="entry name" value="INTERMEMBRANE PHOSPHOLIPID TRANSPORT SYSTEM BINDING PROTEIN MLAD-RELATED"/>
    <property type="match status" value="1"/>
</dbReference>
<evidence type="ECO:0000256" key="1">
    <source>
        <dbReference type="SAM" id="Phobius"/>
    </source>
</evidence>
<dbReference type="InterPro" id="IPR052336">
    <property type="entry name" value="MlaD_Phospholipid_Transporter"/>
</dbReference>
<proteinExistence type="predicted"/>
<evidence type="ECO:0000259" key="3">
    <source>
        <dbReference type="Pfam" id="PF11887"/>
    </source>
</evidence>
<protein>
    <submittedName>
        <fullName evidence="4">Phospholipid/cholesterol/gamma-HCH transport system substrate-binding protein</fullName>
    </submittedName>
</protein>